<feature type="compositionally biased region" description="Basic and acidic residues" evidence="1">
    <location>
        <begin position="18"/>
        <end position="36"/>
    </location>
</feature>
<name>A0ABD6F2R0_9BILA</name>
<protein>
    <submittedName>
        <fullName evidence="2">Uncharacterized protein</fullName>
    </submittedName>
</protein>
<evidence type="ECO:0000313" key="3">
    <source>
        <dbReference type="Proteomes" id="UP001608902"/>
    </source>
</evidence>
<gene>
    <name evidence="2" type="ORF">AB6A40_011058</name>
</gene>
<sequence>MPKESVKAVQSPKAAPPVDEKRSSMREKRSKVDGSFRRRKDNSESAGYIDSCPDTTPEELIEFRKTAWI</sequence>
<dbReference type="Proteomes" id="UP001608902">
    <property type="component" value="Unassembled WGS sequence"/>
</dbReference>
<comment type="caution">
    <text evidence="2">The sequence shown here is derived from an EMBL/GenBank/DDBJ whole genome shotgun (WGS) entry which is preliminary data.</text>
</comment>
<reference evidence="2 3" key="1">
    <citation type="submission" date="2024-08" db="EMBL/GenBank/DDBJ databases">
        <title>Gnathostoma spinigerum genome.</title>
        <authorList>
            <person name="Gonzalez-Bertolin B."/>
            <person name="Monzon S."/>
            <person name="Zaballos A."/>
            <person name="Jimenez P."/>
            <person name="Dekumyoy P."/>
            <person name="Varona S."/>
            <person name="Cuesta I."/>
            <person name="Sumanam S."/>
            <person name="Adisakwattana P."/>
            <person name="Gasser R.B."/>
            <person name="Hernandez-Gonzalez A."/>
            <person name="Young N.D."/>
            <person name="Perteguer M.J."/>
        </authorList>
    </citation>
    <scope>NUCLEOTIDE SEQUENCE [LARGE SCALE GENOMIC DNA]</scope>
    <source>
        <strain evidence="2">AL3</strain>
        <tissue evidence="2">Liver</tissue>
    </source>
</reference>
<proteinExistence type="predicted"/>
<accession>A0ABD6F2R0</accession>
<feature type="region of interest" description="Disordered" evidence="1">
    <location>
        <begin position="1"/>
        <end position="55"/>
    </location>
</feature>
<dbReference type="AlphaFoldDB" id="A0ABD6F2R0"/>
<evidence type="ECO:0000313" key="2">
    <source>
        <dbReference type="EMBL" id="MFH4984349.1"/>
    </source>
</evidence>
<dbReference type="EMBL" id="JBGFUD010016869">
    <property type="protein sequence ID" value="MFH4984349.1"/>
    <property type="molecule type" value="Genomic_DNA"/>
</dbReference>
<keyword evidence="3" id="KW-1185">Reference proteome</keyword>
<organism evidence="2 3">
    <name type="scientific">Gnathostoma spinigerum</name>
    <dbReference type="NCBI Taxonomy" id="75299"/>
    <lineage>
        <taxon>Eukaryota</taxon>
        <taxon>Metazoa</taxon>
        <taxon>Ecdysozoa</taxon>
        <taxon>Nematoda</taxon>
        <taxon>Chromadorea</taxon>
        <taxon>Rhabditida</taxon>
        <taxon>Spirurina</taxon>
        <taxon>Gnathostomatomorpha</taxon>
        <taxon>Gnathostomatoidea</taxon>
        <taxon>Gnathostomatidae</taxon>
        <taxon>Gnathostoma</taxon>
    </lineage>
</organism>
<evidence type="ECO:0000256" key="1">
    <source>
        <dbReference type="SAM" id="MobiDB-lite"/>
    </source>
</evidence>